<evidence type="ECO:0000256" key="4">
    <source>
        <dbReference type="ARBA" id="ARBA00022741"/>
    </source>
</evidence>
<evidence type="ECO:0000313" key="7">
    <source>
        <dbReference type="EMBL" id="VFJ58520.1"/>
    </source>
</evidence>
<dbReference type="GO" id="GO:0000166">
    <property type="term" value="F:nucleotide binding"/>
    <property type="evidence" value="ECO:0007669"/>
    <property type="project" value="UniProtKB-KW"/>
</dbReference>
<dbReference type="EMBL" id="CAADEX010000093">
    <property type="protein sequence ID" value="VFJ60578.1"/>
    <property type="molecule type" value="Genomic_DNA"/>
</dbReference>
<evidence type="ECO:0000256" key="2">
    <source>
        <dbReference type="ARBA" id="ARBA00022649"/>
    </source>
</evidence>
<reference evidence="8" key="1">
    <citation type="submission" date="2019-02" db="EMBL/GenBank/DDBJ databases">
        <authorList>
            <person name="Gruber-Vodicka R. H."/>
            <person name="Seah K. B. B."/>
        </authorList>
    </citation>
    <scope>NUCLEOTIDE SEQUENCE</scope>
    <source>
        <strain evidence="7">BECK_DK161</strain>
        <strain evidence="8">BECK_DK47</strain>
    </source>
</reference>
<name>A0A450T276_9GAMM</name>
<keyword evidence="5" id="KW-0378">Hydrolase</keyword>
<keyword evidence="2" id="KW-1277">Toxin-antitoxin system</keyword>
<proteinExistence type="inferred from homology"/>
<evidence type="ECO:0000256" key="5">
    <source>
        <dbReference type="ARBA" id="ARBA00022801"/>
    </source>
</evidence>
<evidence type="ECO:0000256" key="3">
    <source>
        <dbReference type="ARBA" id="ARBA00022722"/>
    </source>
</evidence>
<dbReference type="EMBL" id="CAADEY010000066">
    <property type="protein sequence ID" value="VFJ58520.1"/>
    <property type="molecule type" value="Genomic_DNA"/>
</dbReference>
<keyword evidence="1" id="KW-0597">Phosphoprotein</keyword>
<protein>
    <submittedName>
        <fullName evidence="8">Uncharacterized conserved protein, contains HEPN domain</fullName>
    </submittedName>
</protein>
<dbReference type="InterPro" id="IPR037038">
    <property type="entry name" value="HepT-like_sf"/>
</dbReference>
<organism evidence="8">
    <name type="scientific">Candidatus Kentrum sp. DK</name>
    <dbReference type="NCBI Taxonomy" id="2126562"/>
    <lineage>
        <taxon>Bacteria</taxon>
        <taxon>Pseudomonadati</taxon>
        <taxon>Pseudomonadota</taxon>
        <taxon>Gammaproteobacteria</taxon>
        <taxon>Candidatus Kentrum</taxon>
    </lineage>
</organism>
<evidence type="ECO:0000256" key="1">
    <source>
        <dbReference type="ARBA" id="ARBA00022553"/>
    </source>
</evidence>
<keyword evidence="4" id="KW-0547">Nucleotide-binding</keyword>
<dbReference type="GO" id="GO:0016787">
    <property type="term" value="F:hydrolase activity"/>
    <property type="evidence" value="ECO:0007669"/>
    <property type="project" value="UniProtKB-KW"/>
</dbReference>
<accession>A0A450T276</accession>
<dbReference type="PANTHER" id="PTHR34139:SF1">
    <property type="entry name" value="RNASE MJ1380-RELATED"/>
    <property type="match status" value="1"/>
</dbReference>
<dbReference type="GO" id="GO:0004540">
    <property type="term" value="F:RNA nuclease activity"/>
    <property type="evidence" value="ECO:0007669"/>
    <property type="project" value="InterPro"/>
</dbReference>
<dbReference type="Gene3D" id="1.20.120.580">
    <property type="entry name" value="bsu32300-like"/>
    <property type="match status" value="1"/>
</dbReference>
<evidence type="ECO:0000256" key="6">
    <source>
        <dbReference type="ARBA" id="ARBA00024207"/>
    </source>
</evidence>
<gene>
    <name evidence="8" type="ORF">BECKDK2373B_GA0170837_109320</name>
    <name evidence="7" type="ORF">BECKDK2373C_GA0170839_10663</name>
</gene>
<dbReference type="SUPFAM" id="SSF81593">
    <property type="entry name" value="Nucleotidyltransferase substrate binding subunit/domain"/>
    <property type="match status" value="1"/>
</dbReference>
<dbReference type="GO" id="GO:0110001">
    <property type="term" value="C:toxin-antitoxin complex"/>
    <property type="evidence" value="ECO:0007669"/>
    <property type="project" value="InterPro"/>
</dbReference>
<evidence type="ECO:0000313" key="8">
    <source>
        <dbReference type="EMBL" id="VFJ60578.1"/>
    </source>
</evidence>
<dbReference type="InterPro" id="IPR008201">
    <property type="entry name" value="HepT-like"/>
</dbReference>
<comment type="similarity">
    <text evidence="6">Belongs to the HepT RNase toxin family.</text>
</comment>
<dbReference type="InterPro" id="IPR051813">
    <property type="entry name" value="HepT_RNase_toxin"/>
</dbReference>
<sequence length="114" mass="13054">MRHDPNICIRDAIDACELILAFTAGYSLQQYQTDLRTKAAVEREFEIIGEALNRINKIDPGKLESITDWQQIIQFRNVIAHGYDIVEDELVLESILEDLPVLLSELKALIDKNE</sequence>
<dbReference type="Pfam" id="PF01934">
    <property type="entry name" value="HepT-like"/>
    <property type="match status" value="1"/>
</dbReference>
<dbReference type="PANTHER" id="PTHR34139">
    <property type="entry name" value="UPF0331 PROTEIN MJ0127"/>
    <property type="match status" value="1"/>
</dbReference>
<keyword evidence="3" id="KW-0540">Nuclease</keyword>
<dbReference type="AlphaFoldDB" id="A0A450T276"/>